<protein>
    <submittedName>
        <fullName evidence="1">Uncharacterized protein</fullName>
    </submittedName>
</protein>
<dbReference type="RefSeq" id="WP_194029344.1">
    <property type="nucleotide sequence ID" value="NZ_JADEWZ010000012.1"/>
</dbReference>
<organism evidence="1 2">
    <name type="scientific">Lusitaniella coriacea LEGE 07157</name>
    <dbReference type="NCBI Taxonomy" id="945747"/>
    <lineage>
        <taxon>Bacteria</taxon>
        <taxon>Bacillati</taxon>
        <taxon>Cyanobacteriota</taxon>
        <taxon>Cyanophyceae</taxon>
        <taxon>Spirulinales</taxon>
        <taxon>Lusitaniellaceae</taxon>
        <taxon>Lusitaniella</taxon>
    </lineage>
</organism>
<keyword evidence="2" id="KW-1185">Reference proteome</keyword>
<gene>
    <name evidence="1" type="ORF">IQ249_10115</name>
</gene>
<proteinExistence type="predicted"/>
<evidence type="ECO:0000313" key="2">
    <source>
        <dbReference type="Proteomes" id="UP000654482"/>
    </source>
</evidence>
<reference evidence="1" key="1">
    <citation type="submission" date="2020-10" db="EMBL/GenBank/DDBJ databases">
        <authorList>
            <person name="Castelo-Branco R."/>
            <person name="Eusebio N."/>
            <person name="Adriana R."/>
            <person name="Vieira A."/>
            <person name="Brugerolle De Fraissinette N."/>
            <person name="Rezende De Castro R."/>
            <person name="Schneider M.P."/>
            <person name="Vasconcelos V."/>
            <person name="Leao P.N."/>
        </authorList>
    </citation>
    <scope>NUCLEOTIDE SEQUENCE</scope>
    <source>
        <strain evidence="1">LEGE 07157</strain>
    </source>
</reference>
<sequence>MTMIEFLTDLNGIGELRARNGQFLGLLSSNLYDSNSIINPNTYSHPYRLDSIRNDRSIYGGMYGLYSPYNRHTITPPLILYYNQPVLIVTKNIEVANGELPVIDPDVLMGTYIQLASSGCLPKSNLQMPKTRIPMTPLSYSY</sequence>
<dbReference type="EMBL" id="JADEWZ010000012">
    <property type="protein sequence ID" value="MBE9116250.1"/>
    <property type="molecule type" value="Genomic_DNA"/>
</dbReference>
<comment type="caution">
    <text evidence="1">The sequence shown here is derived from an EMBL/GenBank/DDBJ whole genome shotgun (WGS) entry which is preliminary data.</text>
</comment>
<dbReference type="AlphaFoldDB" id="A0A8J7JAF7"/>
<accession>A0A8J7JAF7</accession>
<dbReference type="Proteomes" id="UP000654482">
    <property type="component" value="Unassembled WGS sequence"/>
</dbReference>
<evidence type="ECO:0000313" key="1">
    <source>
        <dbReference type="EMBL" id="MBE9116250.1"/>
    </source>
</evidence>
<name>A0A8J7JAF7_9CYAN</name>